<feature type="compositionally biased region" description="Polar residues" evidence="1">
    <location>
        <begin position="77"/>
        <end position="93"/>
    </location>
</feature>
<feature type="compositionally biased region" description="Basic and acidic residues" evidence="1">
    <location>
        <begin position="60"/>
        <end position="69"/>
    </location>
</feature>
<sequence>MVNHYRGIEGLRRKGAGVKRVSVRRRRTRVCECHGWRVIPTSGGRVIPTSRGRVIPTSGGRREPHKEGGSGDVRAGSSPSSQPGLPILTCNNNKNKEMRAPSALGAGNRVDQFHTPLAAAGDRPLGAPATAGDVTPGGRGGATAARHPASHQVEPGYISDVKRAIFMCTIIFNAPYHDRALTICNRWAIFPAGSPPGFSHVGIVLGDAAGRRVYSGISRSIRPCSIFTSPRPHRLSRPRPYSDIGRKTVQLWNTDSQLNHRGSKLDPRSDLRSAQITVAPFEFRAGLEIEMNLNQRNQAALAWTRRCREMEEIRAAPNSVVLRADEGD</sequence>
<evidence type="ECO:0000256" key="1">
    <source>
        <dbReference type="SAM" id="MobiDB-lite"/>
    </source>
</evidence>
<feature type="region of interest" description="Disordered" evidence="1">
    <location>
        <begin position="44"/>
        <end position="99"/>
    </location>
</feature>
<protein>
    <submittedName>
        <fullName evidence="2">Uncharacterized protein</fullName>
    </submittedName>
</protein>
<name>A0ABQ9G595_9NEOP</name>
<keyword evidence="3" id="KW-1185">Reference proteome</keyword>
<accession>A0ABQ9G595</accession>
<evidence type="ECO:0000313" key="2">
    <source>
        <dbReference type="EMBL" id="KAJ8867636.1"/>
    </source>
</evidence>
<comment type="caution">
    <text evidence="2">The sequence shown here is derived from an EMBL/GenBank/DDBJ whole genome shotgun (WGS) entry which is preliminary data.</text>
</comment>
<dbReference type="EMBL" id="JARBHB010000015">
    <property type="protein sequence ID" value="KAJ8867636.1"/>
    <property type="molecule type" value="Genomic_DNA"/>
</dbReference>
<dbReference type="Proteomes" id="UP001159363">
    <property type="component" value="Chromosome 14"/>
</dbReference>
<proteinExistence type="predicted"/>
<gene>
    <name evidence="2" type="ORF">PR048_031439</name>
</gene>
<reference evidence="2 3" key="1">
    <citation type="submission" date="2023-02" db="EMBL/GenBank/DDBJ databases">
        <title>LHISI_Scaffold_Assembly.</title>
        <authorList>
            <person name="Stuart O.P."/>
            <person name="Cleave R."/>
            <person name="Magrath M.J.L."/>
            <person name="Mikheyev A.S."/>
        </authorList>
    </citation>
    <scope>NUCLEOTIDE SEQUENCE [LARGE SCALE GENOMIC DNA]</scope>
    <source>
        <strain evidence="2">Daus_M_001</strain>
        <tissue evidence="2">Leg muscle</tissue>
    </source>
</reference>
<feature type="region of interest" description="Disordered" evidence="1">
    <location>
        <begin position="119"/>
        <end position="149"/>
    </location>
</feature>
<organism evidence="2 3">
    <name type="scientific">Dryococelus australis</name>
    <dbReference type="NCBI Taxonomy" id="614101"/>
    <lineage>
        <taxon>Eukaryota</taxon>
        <taxon>Metazoa</taxon>
        <taxon>Ecdysozoa</taxon>
        <taxon>Arthropoda</taxon>
        <taxon>Hexapoda</taxon>
        <taxon>Insecta</taxon>
        <taxon>Pterygota</taxon>
        <taxon>Neoptera</taxon>
        <taxon>Polyneoptera</taxon>
        <taxon>Phasmatodea</taxon>
        <taxon>Verophasmatodea</taxon>
        <taxon>Anareolatae</taxon>
        <taxon>Phasmatidae</taxon>
        <taxon>Eurycanthinae</taxon>
        <taxon>Dryococelus</taxon>
    </lineage>
</organism>
<evidence type="ECO:0000313" key="3">
    <source>
        <dbReference type="Proteomes" id="UP001159363"/>
    </source>
</evidence>